<feature type="transmembrane region" description="Helical" evidence="4">
    <location>
        <begin position="37"/>
        <end position="64"/>
    </location>
</feature>
<reference evidence="7" key="1">
    <citation type="journal article" date="2019" name="Int. J. Syst. Evol. Microbiol.">
        <title>The Global Catalogue of Microorganisms (GCM) 10K type strain sequencing project: providing services to taxonomists for standard genome sequencing and annotation.</title>
        <authorList>
            <consortium name="The Broad Institute Genomics Platform"/>
            <consortium name="The Broad Institute Genome Sequencing Center for Infectious Disease"/>
            <person name="Wu L."/>
            <person name="Ma J."/>
        </authorList>
    </citation>
    <scope>NUCLEOTIDE SEQUENCE [LARGE SCALE GENOMIC DNA]</scope>
    <source>
        <strain evidence="7">JCM 18537</strain>
    </source>
</reference>
<keyword evidence="1 3" id="KW-0547">Nucleotide-binding</keyword>
<keyword evidence="2 3" id="KW-0067">ATP-binding</keyword>
<dbReference type="RefSeq" id="WP_345439655.1">
    <property type="nucleotide sequence ID" value="NZ_BAABKO010000004.1"/>
</dbReference>
<dbReference type="Gene3D" id="3.40.50.300">
    <property type="entry name" value="P-loop containing nucleotide triphosphate hydrolases"/>
    <property type="match status" value="3"/>
</dbReference>
<dbReference type="EMBL" id="BAABKO010000004">
    <property type="protein sequence ID" value="GAA4778992.1"/>
    <property type="molecule type" value="Genomic_DNA"/>
</dbReference>
<proteinExistence type="predicted"/>
<feature type="binding site" evidence="3">
    <location>
        <begin position="355"/>
        <end position="362"/>
    </location>
    <ligand>
        <name>ATP</name>
        <dbReference type="ChEBI" id="CHEBI:30616"/>
    </ligand>
</feature>
<comment type="caution">
    <text evidence="6">The sequence shown here is derived from an EMBL/GenBank/DDBJ whole genome shotgun (WGS) entry which is preliminary data.</text>
</comment>
<dbReference type="Proteomes" id="UP001501645">
    <property type="component" value="Unassembled WGS sequence"/>
</dbReference>
<dbReference type="CDD" id="cd01120">
    <property type="entry name" value="RecA-like_superfamily"/>
    <property type="match status" value="1"/>
</dbReference>
<protein>
    <recommendedName>
        <fullName evidence="5">FtsK domain-containing protein</fullName>
    </recommendedName>
</protein>
<dbReference type="SMART" id="SM00382">
    <property type="entry name" value="AAA"/>
    <property type="match status" value="2"/>
</dbReference>
<evidence type="ECO:0000259" key="5">
    <source>
        <dbReference type="PROSITE" id="PS50901"/>
    </source>
</evidence>
<name>A0ABP9ACZ5_9MICO</name>
<keyword evidence="4" id="KW-0472">Membrane</keyword>
<dbReference type="PROSITE" id="PS50901">
    <property type="entry name" value="FTSK"/>
    <property type="match status" value="1"/>
</dbReference>
<evidence type="ECO:0000256" key="3">
    <source>
        <dbReference type="PROSITE-ProRule" id="PRU00289"/>
    </source>
</evidence>
<keyword evidence="4" id="KW-1133">Transmembrane helix</keyword>
<dbReference type="InterPro" id="IPR027417">
    <property type="entry name" value="P-loop_NTPase"/>
</dbReference>
<dbReference type="InterPro" id="IPR003959">
    <property type="entry name" value="ATPase_AAA_core"/>
</dbReference>
<dbReference type="PANTHER" id="PTHR22683:SF1">
    <property type="entry name" value="TYPE VII SECRETION SYSTEM PROTEIN ESSC"/>
    <property type="match status" value="1"/>
</dbReference>
<dbReference type="InterPro" id="IPR002543">
    <property type="entry name" value="FtsK_dom"/>
</dbReference>
<evidence type="ECO:0000256" key="2">
    <source>
        <dbReference type="ARBA" id="ARBA00022840"/>
    </source>
</evidence>
<keyword evidence="4" id="KW-0812">Transmembrane</keyword>
<feature type="domain" description="FtsK" evidence="5">
    <location>
        <begin position="337"/>
        <end position="520"/>
    </location>
</feature>
<evidence type="ECO:0000256" key="4">
    <source>
        <dbReference type="SAM" id="Phobius"/>
    </source>
</evidence>
<accession>A0ABP9ACZ5</accession>
<dbReference type="InterPro" id="IPR003593">
    <property type="entry name" value="AAA+_ATPase"/>
</dbReference>
<evidence type="ECO:0000256" key="1">
    <source>
        <dbReference type="ARBA" id="ARBA00022741"/>
    </source>
</evidence>
<dbReference type="InterPro" id="IPR050206">
    <property type="entry name" value="FtsK/SpoIIIE/SftA"/>
</dbReference>
<dbReference type="Pfam" id="PF01580">
    <property type="entry name" value="FtsK_SpoIIIE"/>
    <property type="match status" value="1"/>
</dbReference>
<dbReference type="CDD" id="cd01127">
    <property type="entry name" value="TrwB_TraG_TraD_VirD4"/>
    <property type="match status" value="1"/>
</dbReference>
<sequence>MSPSRIDEPITIPAPAPPVRSAPWPLFASAVPLVGGVVMWLLTGSVIALCFAALGPLMAVAAIVDRRRGSRRVRRRDAAARSEELARIRDVIDARHARERAELERRCVDLGALLADDRRTWRVPGRELVVGRGDVASRVRVAGGTDDEDVSDLHAHAETLAGSPIEIDVADGVCVRGDDIVARAVARALVLQLCLRLPPDALHVAGCGSEEWTRGLPHARPAPRALTVGFACAGETTPAGTDAVVVAIGPDEPVPAACGVLIEVGAGLRGRLIRGAETREIALEAVAAAQAAAAASTLARRPLATADAHDPLVALSALDPAPAARVTLPAVIGTAAGAPAVVDLVADGPHALVVGMTGAGKSELLVTWVASMARAYPPERVVFLLADFKGGTAFDALAGLPHTTGVVTDLDPGSARRAVESLRAEIRRREQALAAVGERDVSSGRAGLPRLVIVVDEFAALLQDHPDLHAVFADVAARGRALGMHLVLGTQRATGVVRDGLVANCPLRIALRVAESGESRAVIGTDDAALLPGDDAGRGLAYVRRASDASPRLTRIALSSSDDVAHVPGPAAAPRGPWLPPLPSRIALHDIPREAVPDEAIVLGIADVPAEQRQPPVLLRPRIDRGILIVGGPGSGRTTAARLVVAQRPDAVVVPADAEAAWDAIESAERRAPDVLVIDDVDMLLARYPHEHAQAISARIESLIREAGDHGTTIVLTTARMTGAVARVGDLLPRRALLATASRIDHAAAGGDGGAFDPRRPPGRAILDGVEMQFALGPAVAETSADDAPRWRPEAPVTALVARSAPHRGAALQAAWGQGVRLVVLEEVPAGGALAQLAGPVPVVIAGDPESWQRQWSLLQEARARCPLVIGAECAAEVRALTGDRELPPYARTRASRAWLYAEGRAAERIVLP</sequence>
<organism evidence="6 7">
    <name type="scientific">Microbacterium gilvum</name>
    <dbReference type="NCBI Taxonomy" id="1336204"/>
    <lineage>
        <taxon>Bacteria</taxon>
        <taxon>Bacillati</taxon>
        <taxon>Actinomycetota</taxon>
        <taxon>Actinomycetes</taxon>
        <taxon>Micrococcales</taxon>
        <taxon>Microbacteriaceae</taxon>
        <taxon>Microbacterium</taxon>
    </lineage>
</organism>
<dbReference type="Pfam" id="PF00004">
    <property type="entry name" value="AAA"/>
    <property type="match status" value="1"/>
</dbReference>
<keyword evidence="7" id="KW-1185">Reference proteome</keyword>
<gene>
    <name evidence="6" type="ORF">GCM10023351_24950</name>
</gene>
<evidence type="ECO:0000313" key="7">
    <source>
        <dbReference type="Proteomes" id="UP001501645"/>
    </source>
</evidence>
<dbReference type="PANTHER" id="PTHR22683">
    <property type="entry name" value="SPORULATION PROTEIN RELATED"/>
    <property type="match status" value="1"/>
</dbReference>
<evidence type="ECO:0000313" key="6">
    <source>
        <dbReference type="EMBL" id="GAA4778992.1"/>
    </source>
</evidence>
<dbReference type="SUPFAM" id="SSF52540">
    <property type="entry name" value="P-loop containing nucleoside triphosphate hydrolases"/>
    <property type="match status" value="2"/>
</dbReference>